<dbReference type="GO" id="GO:0007155">
    <property type="term" value="P:cell adhesion"/>
    <property type="evidence" value="ECO:0007669"/>
    <property type="project" value="InterPro"/>
</dbReference>
<dbReference type="InterPro" id="IPR036937">
    <property type="entry name" value="Adhesion_dom_fimbrial_sf"/>
</dbReference>
<dbReference type="AlphaFoldDB" id="A0A5C8KQ00"/>
<accession>A0A5C8KQ00</accession>
<comment type="caution">
    <text evidence="3">The sequence shown here is derived from an EMBL/GenBank/DDBJ whole genome shotgun (WGS) entry which is preliminary data.</text>
</comment>
<feature type="signal peptide" evidence="1">
    <location>
        <begin position="1"/>
        <end position="21"/>
    </location>
</feature>
<dbReference type="PANTHER" id="PTHR37089">
    <property type="entry name" value="PROTEIN U-RELATED"/>
    <property type="match status" value="1"/>
</dbReference>
<keyword evidence="3" id="KW-0946">Virion</keyword>
<dbReference type="InterPro" id="IPR053167">
    <property type="entry name" value="Spore_coat_component"/>
</dbReference>
<keyword evidence="1" id="KW-0732">Signal</keyword>
<proteinExistence type="predicted"/>
<dbReference type="PANTHER" id="PTHR37089:SF3">
    <property type="entry name" value="EXPORTED PROTEIN"/>
    <property type="match status" value="1"/>
</dbReference>
<evidence type="ECO:0000313" key="4">
    <source>
        <dbReference type="Proteomes" id="UP000321248"/>
    </source>
</evidence>
<evidence type="ECO:0000313" key="3">
    <source>
        <dbReference type="EMBL" id="TXK62339.1"/>
    </source>
</evidence>
<evidence type="ECO:0000256" key="1">
    <source>
        <dbReference type="SAM" id="SignalP"/>
    </source>
</evidence>
<keyword evidence="4" id="KW-1185">Reference proteome</keyword>
<dbReference type="SMART" id="SM00972">
    <property type="entry name" value="SCPU"/>
    <property type="match status" value="1"/>
</dbReference>
<dbReference type="InterPro" id="IPR007893">
    <property type="entry name" value="Spore_coat_U/FanG"/>
</dbReference>
<name>A0A5C8KQ00_9GAMM</name>
<dbReference type="GO" id="GO:0009289">
    <property type="term" value="C:pilus"/>
    <property type="evidence" value="ECO:0007669"/>
    <property type="project" value="InterPro"/>
</dbReference>
<protein>
    <submittedName>
        <fullName evidence="3">Spore coat protein U domain-containing protein</fullName>
    </submittedName>
</protein>
<keyword evidence="3" id="KW-0167">Capsid protein</keyword>
<reference evidence="3 4" key="1">
    <citation type="submission" date="2019-08" db="EMBL/GenBank/DDBJ databases">
        <authorList>
            <person name="Karlyshev A.V."/>
        </authorList>
    </citation>
    <scope>NUCLEOTIDE SEQUENCE [LARGE SCALE GENOMIC DNA]</scope>
    <source>
        <strain evidence="3 4">Alg18-2.2</strain>
    </source>
</reference>
<dbReference type="OrthoDB" id="8588792at2"/>
<feature type="domain" description="Spore coat protein U/FanG" evidence="2">
    <location>
        <begin position="28"/>
        <end position="168"/>
    </location>
</feature>
<dbReference type="Proteomes" id="UP000321248">
    <property type="component" value="Unassembled WGS sequence"/>
</dbReference>
<evidence type="ECO:0000259" key="2">
    <source>
        <dbReference type="Pfam" id="PF05229"/>
    </source>
</evidence>
<sequence>MNALPRLAVLASSLLVAQAFAAGSPQSSNFDVTATVLGSCVITDTQNIDFGQYDPADANLTAHRDAEGSVTVRCVRGTAVTVSLGQGNNQADGSSCATPLRQMAAGTERLGYGLYQDATRNTPWGCDAANQQEFTAASPSTPTVLTTFGRIPGGQDVAAGSYTDRVTVDVTF</sequence>
<gene>
    <name evidence="3" type="ORF">FU658_08910</name>
</gene>
<dbReference type="RefSeq" id="WP_147891758.1">
    <property type="nucleotide sequence ID" value="NZ_VRTS01000005.1"/>
</dbReference>
<dbReference type="Gene3D" id="2.60.40.1090">
    <property type="entry name" value="Fimbrial-type adhesion domain"/>
    <property type="match status" value="1"/>
</dbReference>
<dbReference type="Pfam" id="PF05229">
    <property type="entry name" value="SCPU"/>
    <property type="match status" value="1"/>
</dbReference>
<dbReference type="EMBL" id="VRTS01000005">
    <property type="protein sequence ID" value="TXK62339.1"/>
    <property type="molecule type" value="Genomic_DNA"/>
</dbReference>
<organism evidence="3 4">
    <name type="scientific">Alkalisalibacterium limincola</name>
    <dbReference type="NCBI Taxonomy" id="2699169"/>
    <lineage>
        <taxon>Bacteria</taxon>
        <taxon>Pseudomonadati</taxon>
        <taxon>Pseudomonadota</taxon>
        <taxon>Gammaproteobacteria</taxon>
        <taxon>Lysobacterales</taxon>
        <taxon>Lysobacteraceae</taxon>
        <taxon>Alkalisalibacterium</taxon>
    </lineage>
</organism>
<feature type="chain" id="PRO_5022892796" evidence="1">
    <location>
        <begin position="22"/>
        <end position="172"/>
    </location>
</feature>